<dbReference type="Proteomes" id="UP000185568">
    <property type="component" value="Unassembled WGS sequence"/>
</dbReference>
<accession>A0A1Q8Q308</accession>
<proteinExistence type="predicted"/>
<dbReference type="InterPro" id="IPR009708">
    <property type="entry name" value="Phage_A118_holin/antiholin"/>
</dbReference>
<gene>
    <name evidence="2" type="ORF">BTO30_13400</name>
</gene>
<feature type="transmembrane region" description="Helical" evidence="1">
    <location>
        <begin position="58"/>
        <end position="77"/>
    </location>
</feature>
<keyword evidence="1" id="KW-0812">Transmembrane</keyword>
<keyword evidence="1" id="KW-1133">Transmembrane helix</keyword>
<feature type="transmembrane region" description="Helical" evidence="1">
    <location>
        <begin position="6"/>
        <end position="22"/>
    </location>
</feature>
<reference evidence="2 3" key="1">
    <citation type="submission" date="2016-12" db="EMBL/GenBank/DDBJ databases">
        <title>Domibacillus antri genome sequencing.</title>
        <authorList>
            <person name="Verma A."/>
            <person name="Krishnamurthi S."/>
        </authorList>
    </citation>
    <scope>NUCLEOTIDE SEQUENCE [LARGE SCALE GENOMIC DNA]</scope>
    <source>
        <strain evidence="2 3">XD80</strain>
    </source>
</reference>
<dbReference type="EMBL" id="MSDU01000034">
    <property type="protein sequence ID" value="OLN21727.1"/>
    <property type="molecule type" value="Genomic_DNA"/>
</dbReference>
<dbReference type="AlphaFoldDB" id="A0A1Q8Q308"/>
<organism evidence="2 3">
    <name type="scientific">Domibacillus antri</name>
    <dbReference type="NCBI Taxonomy" id="1714264"/>
    <lineage>
        <taxon>Bacteria</taxon>
        <taxon>Bacillati</taxon>
        <taxon>Bacillota</taxon>
        <taxon>Bacilli</taxon>
        <taxon>Bacillales</taxon>
        <taxon>Bacillaceae</taxon>
        <taxon>Domibacillus</taxon>
    </lineage>
</organism>
<sequence>MQEIMVLATIIAPIIVGLVELIKRSVALKRNFVPLIALLVGLVVGITATPFTTLDIVYRLWAGVFAGLSATGLFELVNQRTGYTKGADEDE</sequence>
<dbReference type="STRING" id="1714264.BTO30_13400"/>
<keyword evidence="1" id="KW-0472">Membrane</keyword>
<feature type="transmembrane region" description="Helical" evidence="1">
    <location>
        <begin position="34"/>
        <end position="52"/>
    </location>
</feature>
<evidence type="ECO:0000256" key="1">
    <source>
        <dbReference type="SAM" id="Phobius"/>
    </source>
</evidence>
<protein>
    <submittedName>
        <fullName evidence="2">Holin</fullName>
    </submittedName>
</protein>
<keyword evidence="3" id="KW-1185">Reference proteome</keyword>
<dbReference type="Pfam" id="PF06946">
    <property type="entry name" value="Phage_holin_5_1"/>
    <property type="match status" value="1"/>
</dbReference>
<evidence type="ECO:0000313" key="3">
    <source>
        <dbReference type="Proteomes" id="UP000185568"/>
    </source>
</evidence>
<comment type="caution">
    <text evidence="2">The sequence shown here is derived from an EMBL/GenBank/DDBJ whole genome shotgun (WGS) entry which is preliminary data.</text>
</comment>
<name>A0A1Q8Q308_9BACI</name>
<evidence type="ECO:0000313" key="2">
    <source>
        <dbReference type="EMBL" id="OLN21727.1"/>
    </source>
</evidence>
<dbReference type="OrthoDB" id="2665815at2"/>